<dbReference type="STRING" id="709991.Odosp_2610"/>
<dbReference type="EMBL" id="CP002544">
    <property type="protein sequence ID" value="ADY33590.1"/>
    <property type="molecule type" value="Genomic_DNA"/>
</dbReference>
<evidence type="ECO:0000313" key="2">
    <source>
        <dbReference type="EMBL" id="ADY33590.1"/>
    </source>
</evidence>
<protein>
    <submittedName>
        <fullName evidence="2">Uncharacterized protein</fullName>
    </submittedName>
</protein>
<keyword evidence="3" id="KW-1185">Reference proteome</keyword>
<evidence type="ECO:0000256" key="1">
    <source>
        <dbReference type="SAM" id="MobiDB-lite"/>
    </source>
</evidence>
<feature type="region of interest" description="Disordered" evidence="1">
    <location>
        <begin position="22"/>
        <end position="43"/>
    </location>
</feature>
<dbReference type="PaxDb" id="709991-Odosp_2610"/>
<reference evidence="2 3" key="1">
    <citation type="journal article" date="2011" name="Stand. Genomic Sci.">
        <title>Complete genome sequence of Odoribacter splanchnicus type strain (1651/6).</title>
        <authorList>
            <consortium name="US DOE Joint Genome Institute (JGI-PGF)"/>
            <person name="Goker M."/>
            <person name="Gronow S."/>
            <person name="Zeytun A."/>
            <person name="Nolan M."/>
            <person name="Lucas S."/>
            <person name="Lapidus A."/>
            <person name="Hammon N."/>
            <person name="Deshpande S."/>
            <person name="Cheng J.F."/>
            <person name="Pitluck S."/>
            <person name="Liolios K."/>
            <person name="Pagani I."/>
            <person name="Ivanova N."/>
            <person name="Mavromatis K."/>
            <person name="Ovchinikova G."/>
            <person name="Pati A."/>
            <person name="Tapia R."/>
            <person name="Han C."/>
            <person name="Goodwin L."/>
            <person name="Chen A."/>
            <person name="Palaniappan K."/>
            <person name="Land M."/>
            <person name="Hauser L."/>
            <person name="Jeffries C.D."/>
            <person name="Brambilla E.M."/>
            <person name="Rohde M."/>
            <person name="Detter J.C."/>
            <person name="Woyke T."/>
            <person name="Bristow J."/>
            <person name="Markowitz V."/>
            <person name="Hugenholtz P."/>
            <person name="Eisen J.A."/>
            <person name="Kyrpides N.C."/>
            <person name="Klenk H.P."/>
        </authorList>
    </citation>
    <scope>NUCLEOTIDE SEQUENCE [LARGE SCALE GENOMIC DNA]</scope>
    <source>
        <strain evidence="3">ATCC 29572 / DSM 20712 / JCM 15291 / NCTC 10825 / 1651/6</strain>
    </source>
</reference>
<dbReference type="AlphaFoldDB" id="F9Z3E1"/>
<organism evidence="2 3">
    <name type="scientific">Odoribacter splanchnicus (strain ATCC 29572 / DSM 20712 / CIP 104287 / JCM 15291 / NCTC 10825 / 1651/6)</name>
    <name type="common">Bacteroides splanchnicus</name>
    <dbReference type="NCBI Taxonomy" id="709991"/>
    <lineage>
        <taxon>Bacteria</taxon>
        <taxon>Pseudomonadati</taxon>
        <taxon>Bacteroidota</taxon>
        <taxon>Bacteroidia</taxon>
        <taxon>Bacteroidales</taxon>
        <taxon>Odoribacteraceae</taxon>
        <taxon>Odoribacter</taxon>
    </lineage>
</organism>
<dbReference type="HOGENOM" id="CLU_1794534_0_0_10"/>
<dbReference type="Proteomes" id="UP000006657">
    <property type="component" value="Chromosome"/>
</dbReference>
<name>F9Z3E1_ODOSD</name>
<sequence length="144" mass="16325">MYPRPMVIMIIGTLRESLNTGKGTPFSVPKSSKSRIMEKKNTSPTVAEQKQEFLLPKSANVFKSELLRAAREIFSIANRIRIQSAILTDDDLRPYTKEFNGSIQEFTDEMNVCASCLMSAYTSLEKLNVRNTSVFLLEKEESHV</sequence>
<dbReference type="KEGG" id="osp:Odosp_2610"/>
<evidence type="ECO:0000313" key="3">
    <source>
        <dbReference type="Proteomes" id="UP000006657"/>
    </source>
</evidence>
<proteinExistence type="predicted"/>
<accession>F9Z3E1</accession>
<gene>
    <name evidence="2" type="ordered locus">Odosp_2610</name>
</gene>